<keyword evidence="2" id="KW-1185">Reference proteome</keyword>
<name>A0A4Y9ZLR4_9AGAM</name>
<dbReference type="EMBL" id="SFCI01001889">
    <property type="protein sequence ID" value="TFY74761.1"/>
    <property type="molecule type" value="Genomic_DNA"/>
</dbReference>
<dbReference type="Proteomes" id="UP000298061">
    <property type="component" value="Unassembled WGS sequence"/>
</dbReference>
<reference evidence="1 2" key="1">
    <citation type="submission" date="2019-02" db="EMBL/GenBank/DDBJ databases">
        <title>Genome sequencing of the rare red list fungi Hericium alpestre (H. flagellum).</title>
        <authorList>
            <person name="Buettner E."/>
            <person name="Kellner H."/>
        </authorList>
    </citation>
    <scope>NUCLEOTIDE SEQUENCE [LARGE SCALE GENOMIC DNA]</scope>
    <source>
        <strain evidence="1 2">DSM 108284</strain>
    </source>
</reference>
<protein>
    <submittedName>
        <fullName evidence="1">Uncharacterized protein</fullName>
    </submittedName>
</protein>
<accession>A0A4Y9ZLR4</accession>
<dbReference type="AlphaFoldDB" id="A0A4Y9ZLR4"/>
<proteinExistence type="predicted"/>
<gene>
    <name evidence="1" type="ORF">EWM64_g9251</name>
</gene>
<sequence length="79" mass="8965">MPTCLHGPAHAPASASNHLPAQGWDTYHEAWDTIDPIDQCLDPTANAFQEHRELLRNCLRDTDAAIDKFIRNPWNFLIV</sequence>
<organism evidence="1 2">
    <name type="scientific">Hericium alpestre</name>
    <dbReference type="NCBI Taxonomy" id="135208"/>
    <lineage>
        <taxon>Eukaryota</taxon>
        <taxon>Fungi</taxon>
        <taxon>Dikarya</taxon>
        <taxon>Basidiomycota</taxon>
        <taxon>Agaricomycotina</taxon>
        <taxon>Agaricomycetes</taxon>
        <taxon>Russulales</taxon>
        <taxon>Hericiaceae</taxon>
        <taxon>Hericium</taxon>
    </lineage>
</organism>
<evidence type="ECO:0000313" key="2">
    <source>
        <dbReference type="Proteomes" id="UP000298061"/>
    </source>
</evidence>
<comment type="caution">
    <text evidence="1">The sequence shown here is derived from an EMBL/GenBank/DDBJ whole genome shotgun (WGS) entry which is preliminary data.</text>
</comment>
<evidence type="ECO:0000313" key="1">
    <source>
        <dbReference type="EMBL" id="TFY74761.1"/>
    </source>
</evidence>